<name>D8SI66_SELML</name>
<proteinExistence type="predicted"/>
<evidence type="ECO:0000313" key="3">
    <source>
        <dbReference type="Proteomes" id="UP000001514"/>
    </source>
</evidence>
<feature type="compositionally biased region" description="Basic and acidic residues" evidence="1">
    <location>
        <begin position="43"/>
        <end position="61"/>
    </location>
</feature>
<dbReference type="InParanoid" id="D8SI66"/>
<gene>
    <name evidence="2" type="ORF">SELMODRAFT_422369</name>
</gene>
<evidence type="ECO:0000256" key="1">
    <source>
        <dbReference type="SAM" id="MobiDB-lite"/>
    </source>
</evidence>
<organism evidence="3">
    <name type="scientific">Selaginella moellendorffii</name>
    <name type="common">Spikemoss</name>
    <dbReference type="NCBI Taxonomy" id="88036"/>
    <lineage>
        <taxon>Eukaryota</taxon>
        <taxon>Viridiplantae</taxon>
        <taxon>Streptophyta</taxon>
        <taxon>Embryophyta</taxon>
        <taxon>Tracheophyta</taxon>
        <taxon>Lycopodiopsida</taxon>
        <taxon>Selaginellales</taxon>
        <taxon>Selaginellaceae</taxon>
        <taxon>Selaginella</taxon>
    </lineage>
</organism>
<evidence type="ECO:0000313" key="2">
    <source>
        <dbReference type="EMBL" id="EFJ15814.1"/>
    </source>
</evidence>
<dbReference type="HOGENOM" id="CLU_1362445_0_0_1"/>
<dbReference type="AlphaFoldDB" id="D8SI66"/>
<reference evidence="2 3" key="1">
    <citation type="journal article" date="2011" name="Science">
        <title>The Selaginella genome identifies genetic changes associated with the evolution of vascular plants.</title>
        <authorList>
            <person name="Banks J.A."/>
            <person name="Nishiyama T."/>
            <person name="Hasebe M."/>
            <person name="Bowman J.L."/>
            <person name="Gribskov M."/>
            <person name="dePamphilis C."/>
            <person name="Albert V.A."/>
            <person name="Aono N."/>
            <person name="Aoyama T."/>
            <person name="Ambrose B.A."/>
            <person name="Ashton N.W."/>
            <person name="Axtell M.J."/>
            <person name="Barker E."/>
            <person name="Barker M.S."/>
            <person name="Bennetzen J.L."/>
            <person name="Bonawitz N.D."/>
            <person name="Chapple C."/>
            <person name="Cheng C."/>
            <person name="Correa L.G."/>
            <person name="Dacre M."/>
            <person name="DeBarry J."/>
            <person name="Dreyer I."/>
            <person name="Elias M."/>
            <person name="Engstrom E.M."/>
            <person name="Estelle M."/>
            <person name="Feng L."/>
            <person name="Finet C."/>
            <person name="Floyd S.K."/>
            <person name="Frommer W.B."/>
            <person name="Fujita T."/>
            <person name="Gramzow L."/>
            <person name="Gutensohn M."/>
            <person name="Harholt J."/>
            <person name="Hattori M."/>
            <person name="Heyl A."/>
            <person name="Hirai T."/>
            <person name="Hiwatashi Y."/>
            <person name="Ishikawa M."/>
            <person name="Iwata M."/>
            <person name="Karol K.G."/>
            <person name="Koehler B."/>
            <person name="Kolukisaoglu U."/>
            <person name="Kubo M."/>
            <person name="Kurata T."/>
            <person name="Lalonde S."/>
            <person name="Li K."/>
            <person name="Li Y."/>
            <person name="Litt A."/>
            <person name="Lyons E."/>
            <person name="Manning G."/>
            <person name="Maruyama T."/>
            <person name="Michael T.P."/>
            <person name="Mikami K."/>
            <person name="Miyazaki S."/>
            <person name="Morinaga S."/>
            <person name="Murata T."/>
            <person name="Mueller-Roeber B."/>
            <person name="Nelson D.R."/>
            <person name="Obara M."/>
            <person name="Oguri Y."/>
            <person name="Olmstead R.G."/>
            <person name="Onodera N."/>
            <person name="Petersen B.L."/>
            <person name="Pils B."/>
            <person name="Prigge M."/>
            <person name="Rensing S.A."/>
            <person name="Riano-Pachon D.M."/>
            <person name="Roberts A.W."/>
            <person name="Sato Y."/>
            <person name="Scheller H.V."/>
            <person name="Schulz B."/>
            <person name="Schulz C."/>
            <person name="Shakirov E.V."/>
            <person name="Shibagaki N."/>
            <person name="Shinohara N."/>
            <person name="Shippen D.E."/>
            <person name="Soerensen I."/>
            <person name="Sotooka R."/>
            <person name="Sugimoto N."/>
            <person name="Sugita M."/>
            <person name="Sumikawa N."/>
            <person name="Tanurdzic M."/>
            <person name="Theissen G."/>
            <person name="Ulvskov P."/>
            <person name="Wakazuki S."/>
            <person name="Weng J.K."/>
            <person name="Willats W.W."/>
            <person name="Wipf D."/>
            <person name="Wolf P.G."/>
            <person name="Yang L."/>
            <person name="Zimmer A.D."/>
            <person name="Zhu Q."/>
            <person name="Mitros T."/>
            <person name="Hellsten U."/>
            <person name="Loque D."/>
            <person name="Otillar R."/>
            <person name="Salamov A."/>
            <person name="Schmutz J."/>
            <person name="Shapiro H."/>
            <person name="Lindquist E."/>
            <person name="Lucas S."/>
            <person name="Rokhsar D."/>
            <person name="Grigoriev I.V."/>
        </authorList>
    </citation>
    <scope>NUCLEOTIDE SEQUENCE [LARGE SCALE GENOMIC DNA]</scope>
</reference>
<feature type="compositionally biased region" description="Acidic residues" evidence="1">
    <location>
        <begin position="62"/>
        <end position="81"/>
    </location>
</feature>
<feature type="region of interest" description="Disordered" evidence="1">
    <location>
        <begin position="43"/>
        <end position="87"/>
    </location>
</feature>
<dbReference type="EMBL" id="GL377621">
    <property type="protein sequence ID" value="EFJ15814.1"/>
    <property type="molecule type" value="Genomic_DNA"/>
</dbReference>
<sequence>MRSLSFRGRTNFGIDVRSDSCGWIIYWRLMFIAAYRMVQDTWKDKKEEDQQQKDEEQADLQKEEDEEKEKEEEEEEEEEQEESSKIIISKQEKESLLVYELLRRPDAAAKLAPAGLDPVHDIQLRHDADGIYNAQLVERISKMLNKLKNYFPDSEDKLKGTPYAGSSSGDMPYNIDTDRTLEEITRSFDKAAKQGCTCREN</sequence>
<keyword evidence="3" id="KW-1185">Reference proteome</keyword>
<dbReference type="Proteomes" id="UP000001514">
    <property type="component" value="Unassembled WGS sequence"/>
</dbReference>
<dbReference type="Gramene" id="EFJ15814">
    <property type="protein sequence ID" value="EFJ15814"/>
    <property type="gene ID" value="SELMODRAFT_422369"/>
</dbReference>
<protein>
    <submittedName>
        <fullName evidence="2">Uncharacterized protein</fullName>
    </submittedName>
</protein>
<accession>D8SI66</accession>
<dbReference type="KEGG" id="smo:SELMODRAFT_422369"/>